<comment type="subcellular location">
    <subcellularLocation>
        <location evidence="1 9">Cytoplasm</location>
    </subcellularLocation>
</comment>
<evidence type="ECO:0000256" key="8">
    <source>
        <dbReference type="ARBA" id="ARBA00023146"/>
    </source>
</evidence>
<reference evidence="11 12" key="1">
    <citation type="journal article" date="2012" name="J. Bacteriol.">
        <title>Complete genome sequence of Nocardia brasiliensis HUJEG-1.</title>
        <authorList>
            <person name="Vera-Cabrera L."/>
            <person name="Ortiz-Lopez R."/>
            <person name="Elizondo-Gonzalez R."/>
            <person name="Perez-Maya A.A."/>
            <person name="Ocampo-Candiani J."/>
        </authorList>
    </citation>
    <scope>NUCLEOTIDE SEQUENCE [LARGE SCALE GENOMIC DNA]</scope>
    <source>
        <strain evidence="12">ATCC 700358</strain>
    </source>
</reference>
<dbReference type="NCBIfam" id="NF003483">
    <property type="entry name" value="PRK05159.1"/>
    <property type="match status" value="1"/>
</dbReference>
<dbReference type="GO" id="GO:0004815">
    <property type="term" value="F:aspartate-tRNA ligase activity"/>
    <property type="evidence" value="ECO:0007669"/>
    <property type="project" value="UniProtKB-UniRule"/>
</dbReference>
<dbReference type="SUPFAM" id="SSF55681">
    <property type="entry name" value="Class II aaRS and biotin synthetases"/>
    <property type="match status" value="1"/>
</dbReference>
<gene>
    <name evidence="11" type="primary">aspC</name>
    <name evidence="9" type="synonym">aspS</name>
    <name evidence="11" type="ORF">O3I_017205</name>
</gene>
<dbReference type="Proteomes" id="UP000006304">
    <property type="component" value="Chromosome"/>
</dbReference>
<dbReference type="HAMAP" id="MF_02075">
    <property type="entry name" value="Asp_tRNA_synth_type2"/>
    <property type="match status" value="1"/>
</dbReference>
<feature type="domain" description="Aminoacyl-transfer RNA synthetases class-II family profile" evidence="10">
    <location>
        <begin position="144"/>
        <end position="422"/>
    </location>
</feature>
<dbReference type="InterPro" id="IPR045864">
    <property type="entry name" value="aa-tRNA-synth_II/BPL/LPL"/>
</dbReference>
<keyword evidence="6 9" id="KW-0067">ATP-binding</keyword>
<feature type="binding site" evidence="9">
    <location>
        <begin position="401"/>
        <end position="404"/>
    </location>
    <ligand>
        <name>ATP</name>
        <dbReference type="ChEBI" id="CHEBI:30616"/>
    </ligand>
</feature>
<evidence type="ECO:0000256" key="5">
    <source>
        <dbReference type="ARBA" id="ARBA00022741"/>
    </source>
</evidence>
<dbReference type="PANTHER" id="PTHR43450">
    <property type="entry name" value="ASPARTYL-TRNA SYNTHETASE"/>
    <property type="match status" value="1"/>
</dbReference>
<feature type="binding site" evidence="9">
    <location>
        <position position="360"/>
    </location>
    <ligand>
        <name>L-aspartate</name>
        <dbReference type="ChEBI" id="CHEBI:29991"/>
    </ligand>
</feature>
<evidence type="ECO:0000256" key="4">
    <source>
        <dbReference type="ARBA" id="ARBA00022598"/>
    </source>
</evidence>
<dbReference type="HOGENOM" id="CLU_004553_2_1_11"/>
<protein>
    <recommendedName>
        <fullName evidence="9">Aspartate--tRNA(Asp/Asn) ligase</fullName>
        <ecNumber evidence="9">6.1.1.23</ecNumber>
    </recommendedName>
    <alternativeName>
        <fullName evidence="9">Aspartyl-tRNA synthetase</fullName>
        <shortName evidence="9">AspRS</shortName>
    </alternativeName>
    <alternativeName>
        <fullName evidence="9">Non-discriminating aspartyl-tRNA synthetase</fullName>
        <shortName evidence="9">ND-AspRS</shortName>
    </alternativeName>
</protein>
<dbReference type="PANTHER" id="PTHR43450:SF1">
    <property type="entry name" value="ASPARTATE--TRNA LIGASE, CYTOPLASMIC"/>
    <property type="match status" value="1"/>
</dbReference>
<keyword evidence="4 9" id="KW-0436">Ligase</keyword>
<evidence type="ECO:0000256" key="1">
    <source>
        <dbReference type="ARBA" id="ARBA00004496"/>
    </source>
</evidence>
<comment type="catalytic activity">
    <reaction evidence="9">
        <text>tRNA(Asx) + L-aspartate + ATP = L-aspartyl-tRNA(Asx) + AMP + diphosphate</text>
        <dbReference type="Rhea" id="RHEA:18349"/>
        <dbReference type="Rhea" id="RHEA-COMP:9710"/>
        <dbReference type="Rhea" id="RHEA-COMP:9711"/>
        <dbReference type="ChEBI" id="CHEBI:29991"/>
        <dbReference type="ChEBI" id="CHEBI:30616"/>
        <dbReference type="ChEBI" id="CHEBI:33019"/>
        <dbReference type="ChEBI" id="CHEBI:78442"/>
        <dbReference type="ChEBI" id="CHEBI:78516"/>
        <dbReference type="ChEBI" id="CHEBI:456215"/>
        <dbReference type="EC" id="6.1.1.23"/>
    </reaction>
</comment>
<keyword evidence="5 9" id="KW-0547">Nucleotide-binding</keyword>
<dbReference type="KEGG" id="nbr:O3I_017205"/>
<keyword evidence="7 9" id="KW-0648">Protein biosynthesis</keyword>
<accession>K0EV40</accession>
<evidence type="ECO:0000256" key="3">
    <source>
        <dbReference type="ARBA" id="ARBA00022490"/>
    </source>
</evidence>
<dbReference type="Pfam" id="PF00152">
    <property type="entry name" value="tRNA-synt_2"/>
    <property type="match status" value="1"/>
</dbReference>
<dbReference type="GO" id="GO:0017101">
    <property type="term" value="C:aminoacyl-tRNA synthetase multienzyme complex"/>
    <property type="evidence" value="ECO:0007669"/>
    <property type="project" value="TreeGrafter"/>
</dbReference>
<feature type="binding site" evidence="9">
    <location>
        <begin position="218"/>
        <end position="220"/>
    </location>
    <ligand>
        <name>ATP</name>
        <dbReference type="ChEBI" id="CHEBI:30616"/>
    </ligand>
</feature>
<proteinExistence type="inferred from homology"/>
<dbReference type="PRINTS" id="PR01042">
    <property type="entry name" value="TRNASYNTHASP"/>
</dbReference>
<organism evidence="11 12">
    <name type="scientific">Nocardia brasiliensis (strain ATCC 700358 / HUJEG-1)</name>
    <dbReference type="NCBI Taxonomy" id="1133849"/>
    <lineage>
        <taxon>Bacteria</taxon>
        <taxon>Bacillati</taxon>
        <taxon>Actinomycetota</taxon>
        <taxon>Actinomycetes</taxon>
        <taxon>Mycobacteriales</taxon>
        <taxon>Nocardiaceae</taxon>
        <taxon>Nocardia</taxon>
    </lineage>
</organism>
<dbReference type="GO" id="GO:0006422">
    <property type="term" value="P:aspartyl-tRNA aminoacylation"/>
    <property type="evidence" value="ECO:0007669"/>
    <property type="project" value="UniProtKB-UniRule"/>
</dbReference>
<dbReference type="Gene3D" id="3.30.930.10">
    <property type="entry name" value="Bira Bifunctional Protein, Domain 2"/>
    <property type="match status" value="1"/>
</dbReference>
<dbReference type="Pfam" id="PF01336">
    <property type="entry name" value="tRNA_anti-codon"/>
    <property type="match status" value="1"/>
</dbReference>
<dbReference type="GO" id="GO:0005829">
    <property type="term" value="C:cytosol"/>
    <property type="evidence" value="ECO:0007669"/>
    <property type="project" value="TreeGrafter"/>
</dbReference>
<keyword evidence="8 9" id="KW-0030">Aminoacyl-tRNA synthetase</keyword>
<comment type="subunit">
    <text evidence="9">Homodimer.</text>
</comment>
<keyword evidence="12" id="KW-1185">Reference proteome</keyword>
<keyword evidence="3 9" id="KW-0963">Cytoplasm</keyword>
<evidence type="ECO:0000256" key="2">
    <source>
        <dbReference type="ARBA" id="ARBA00005312"/>
    </source>
</evidence>
<dbReference type="GO" id="GO:0005524">
    <property type="term" value="F:ATP binding"/>
    <property type="evidence" value="ECO:0007669"/>
    <property type="project" value="UniProtKB-UniRule"/>
</dbReference>
<feature type="binding site" evidence="9">
    <location>
        <begin position="210"/>
        <end position="212"/>
    </location>
    <ligand>
        <name>ATP</name>
        <dbReference type="ChEBI" id="CHEBI:30616"/>
    </ligand>
</feature>
<evidence type="ECO:0000313" key="12">
    <source>
        <dbReference type="Proteomes" id="UP000006304"/>
    </source>
</evidence>
<dbReference type="EC" id="6.1.1.23" evidence="9"/>
<dbReference type="EMBL" id="CP003876">
    <property type="protein sequence ID" value="AFU01402.1"/>
    <property type="molecule type" value="Genomic_DNA"/>
</dbReference>
<dbReference type="SUPFAM" id="SSF50249">
    <property type="entry name" value="Nucleic acid-binding proteins"/>
    <property type="match status" value="1"/>
</dbReference>
<dbReference type="eggNOG" id="COG0017">
    <property type="taxonomic scope" value="Bacteria"/>
</dbReference>
<dbReference type="InterPro" id="IPR004523">
    <property type="entry name" value="Asp-tRNA_synthase_2"/>
</dbReference>
<comment type="function">
    <text evidence="9">Aspartyl-tRNA synthetase with relaxed tRNA specificity since it is able to aspartylate not only its cognate tRNA(Asp) but also tRNA(Asn). Reaction proceeds in two steps: L-aspartate is first activated by ATP to form Asp-AMP and then transferred to the acceptor end of tRNA(Asp/Asn).</text>
</comment>
<evidence type="ECO:0000256" key="7">
    <source>
        <dbReference type="ARBA" id="ARBA00022917"/>
    </source>
</evidence>
<dbReference type="InterPro" id="IPR004365">
    <property type="entry name" value="NA-bd_OB_tRNA"/>
</dbReference>
<dbReference type="GO" id="GO:0003723">
    <property type="term" value="F:RNA binding"/>
    <property type="evidence" value="ECO:0007669"/>
    <property type="project" value="TreeGrafter"/>
</dbReference>
<name>K0EV40_NOCB7</name>
<dbReference type="GO" id="GO:0050560">
    <property type="term" value="F:aspartate-tRNA(Asn) ligase activity"/>
    <property type="evidence" value="ECO:0007669"/>
    <property type="project" value="UniProtKB-EC"/>
</dbReference>
<sequence length="430" mass="47252">MPRTLCSALPAALRQPDPVTIEGWIHRRRQLASVTFVVLRDRSGLAQAVVTDPAVRQQVSELPEETVIRLTGTASRNAKAPGGVELVDPAVHALSAPAAASPFELWRPELGVTLPVALDHAALSWRHPTRRAVWQIAAASLTGFRRHLDGAGFTEVTTPKIVGQCAESGANVFALDYFGVPAYLAQSPQLYKQMLTGVFERVYEVGPVFRAEPHDTARHLAEYVSLDVEFGFVRDHRDILAQLRATLAAMLAAIAENASAAVETAGVRLPVVPEEIPVVHFREALELVGAAADEPDLAPEHERFLGAWAKRRYDSDFLAVEGYPAAKRPFYTHPQPDDPRWTNSFDLLFRGLELVTGGQRLHNHADYLAALAARGEDPAAYDAYLAAMRHGMPPHGGFAIGLERWVARLTEADNIRRAALFPRDRHRLQP</sequence>
<feature type="site" description="Important for tRNA non-discrimination" evidence="9">
    <location>
        <position position="81"/>
    </location>
</feature>
<dbReference type="InterPro" id="IPR012340">
    <property type="entry name" value="NA-bd_OB-fold"/>
</dbReference>
<dbReference type="AlphaFoldDB" id="K0EV40"/>
<dbReference type="RefSeq" id="WP_014984257.1">
    <property type="nucleotide sequence ID" value="NC_018681.1"/>
</dbReference>
<feature type="binding site" evidence="9">
    <location>
        <position position="353"/>
    </location>
    <ligand>
        <name>ATP</name>
        <dbReference type="ChEBI" id="CHEBI:30616"/>
    </ligand>
</feature>
<evidence type="ECO:0000259" key="10">
    <source>
        <dbReference type="PROSITE" id="PS50862"/>
    </source>
</evidence>
<dbReference type="InterPro" id="IPR002312">
    <property type="entry name" value="Asp/Asn-tRNA-synth_IIb"/>
</dbReference>
<dbReference type="STRING" id="1133849.O3I_017205"/>
<comment type="similarity">
    <text evidence="2 9">Belongs to the class-II aminoacyl-tRNA synthetase family. Type 2 subfamily.</text>
</comment>
<dbReference type="InterPro" id="IPR006195">
    <property type="entry name" value="aa-tRNA-synth_II"/>
</dbReference>
<feature type="region of interest" description="Aspartate" evidence="9">
    <location>
        <begin position="189"/>
        <end position="192"/>
    </location>
</feature>
<evidence type="ECO:0000256" key="6">
    <source>
        <dbReference type="ARBA" id="ARBA00022840"/>
    </source>
</evidence>
<feature type="binding site" evidence="9">
    <location>
        <position position="167"/>
    </location>
    <ligand>
        <name>L-aspartate</name>
        <dbReference type="ChEBI" id="CHEBI:29991"/>
    </ligand>
</feature>
<dbReference type="Gene3D" id="2.40.50.140">
    <property type="entry name" value="Nucleic acid-binding proteins"/>
    <property type="match status" value="1"/>
</dbReference>
<evidence type="ECO:0000313" key="11">
    <source>
        <dbReference type="EMBL" id="AFU01402.1"/>
    </source>
</evidence>
<evidence type="ECO:0000256" key="9">
    <source>
        <dbReference type="HAMAP-Rule" id="MF_02075"/>
    </source>
</evidence>
<dbReference type="PROSITE" id="PS50862">
    <property type="entry name" value="AA_TRNA_LIGASE_II"/>
    <property type="match status" value="1"/>
</dbReference>
<feature type="binding site" evidence="9">
    <location>
        <position position="356"/>
    </location>
    <ligand>
        <name>L-aspartate</name>
        <dbReference type="ChEBI" id="CHEBI:29991"/>
    </ligand>
</feature>
<feature type="binding site" evidence="9">
    <location>
        <position position="210"/>
    </location>
    <ligand>
        <name>L-aspartate</name>
        <dbReference type="ChEBI" id="CHEBI:29991"/>
    </ligand>
</feature>
<dbReference type="InterPro" id="IPR004364">
    <property type="entry name" value="Aa-tRNA-synt_II"/>
</dbReference>